<dbReference type="EMBL" id="AYZH01000005">
    <property type="protein sequence ID" value="KRN02655.1"/>
    <property type="molecule type" value="Genomic_DNA"/>
</dbReference>
<organism evidence="2 3">
    <name type="scientific">Levilactobacillus senmaizukei DSM 21775 = NBRC 103853</name>
    <dbReference type="NCBI Taxonomy" id="1423803"/>
    <lineage>
        <taxon>Bacteria</taxon>
        <taxon>Bacillati</taxon>
        <taxon>Bacillota</taxon>
        <taxon>Bacilli</taxon>
        <taxon>Lactobacillales</taxon>
        <taxon>Lactobacillaceae</taxon>
        <taxon>Levilactobacillus</taxon>
    </lineage>
</organism>
<gene>
    <name evidence="2" type="ORF">FD13_GL001646</name>
</gene>
<dbReference type="Proteomes" id="UP000051589">
    <property type="component" value="Unassembled WGS sequence"/>
</dbReference>
<keyword evidence="3" id="KW-1185">Reference proteome</keyword>
<sequence>MKVKFLVAAVLSLGLAGTVTSFGQPVNAAAKAKRVTYYKTMPKALRGTWQEKSYSKYKKGIKVRWTYTFKKNSYSMRMDFKGGHKKSKTILFSKKEIRGMYYDRKYNVYSIYPDTPRLPKSKVPYAAFMTFTAGKHHGKQALGDHGFSNDHLLYFYRK</sequence>
<feature type="chain" id="PRO_5039143502" description="Extracellular protein" evidence="1">
    <location>
        <begin position="24"/>
        <end position="158"/>
    </location>
</feature>
<dbReference type="PATRIC" id="fig|1423803.3.peg.1698"/>
<dbReference type="OrthoDB" id="2288199at2"/>
<feature type="signal peptide" evidence="1">
    <location>
        <begin position="1"/>
        <end position="23"/>
    </location>
</feature>
<evidence type="ECO:0000313" key="2">
    <source>
        <dbReference type="EMBL" id="KRN02655.1"/>
    </source>
</evidence>
<accession>A0A0R2DF50</accession>
<name>A0A0R2DF50_9LACO</name>
<dbReference type="RefSeq" id="WP_061776124.1">
    <property type="nucleotide sequence ID" value="NZ_AYZH01000005.1"/>
</dbReference>
<protein>
    <recommendedName>
        <fullName evidence="4">Extracellular protein</fullName>
    </recommendedName>
</protein>
<comment type="caution">
    <text evidence="2">The sequence shown here is derived from an EMBL/GenBank/DDBJ whole genome shotgun (WGS) entry which is preliminary data.</text>
</comment>
<evidence type="ECO:0000313" key="3">
    <source>
        <dbReference type="Proteomes" id="UP000051589"/>
    </source>
</evidence>
<dbReference type="AlphaFoldDB" id="A0A0R2DF50"/>
<evidence type="ECO:0008006" key="4">
    <source>
        <dbReference type="Google" id="ProtNLM"/>
    </source>
</evidence>
<proteinExistence type="predicted"/>
<reference evidence="2 3" key="1">
    <citation type="journal article" date="2015" name="Genome Announc.">
        <title>Expanding the biotechnology potential of lactobacilli through comparative genomics of 213 strains and associated genera.</title>
        <authorList>
            <person name="Sun Z."/>
            <person name="Harris H.M."/>
            <person name="McCann A."/>
            <person name="Guo C."/>
            <person name="Argimon S."/>
            <person name="Zhang W."/>
            <person name="Yang X."/>
            <person name="Jeffery I.B."/>
            <person name="Cooney J.C."/>
            <person name="Kagawa T.F."/>
            <person name="Liu W."/>
            <person name="Song Y."/>
            <person name="Salvetti E."/>
            <person name="Wrobel A."/>
            <person name="Rasinkangas P."/>
            <person name="Parkhill J."/>
            <person name="Rea M.C."/>
            <person name="O'Sullivan O."/>
            <person name="Ritari J."/>
            <person name="Douillard F.P."/>
            <person name="Paul Ross R."/>
            <person name="Yang R."/>
            <person name="Briner A.E."/>
            <person name="Felis G.E."/>
            <person name="de Vos W.M."/>
            <person name="Barrangou R."/>
            <person name="Klaenhammer T.R."/>
            <person name="Caufield P.W."/>
            <person name="Cui Y."/>
            <person name="Zhang H."/>
            <person name="O'Toole P.W."/>
        </authorList>
    </citation>
    <scope>NUCLEOTIDE SEQUENCE [LARGE SCALE GENOMIC DNA]</scope>
    <source>
        <strain evidence="2 3">DSM 21775</strain>
    </source>
</reference>
<keyword evidence="1" id="KW-0732">Signal</keyword>
<evidence type="ECO:0000256" key="1">
    <source>
        <dbReference type="SAM" id="SignalP"/>
    </source>
</evidence>